<comment type="caution">
    <text evidence="8">The sequence shown here is derived from an EMBL/GenBank/DDBJ whole genome shotgun (WGS) entry which is preliminary data.</text>
</comment>
<evidence type="ECO:0000256" key="1">
    <source>
        <dbReference type="ARBA" id="ARBA00004141"/>
    </source>
</evidence>
<keyword evidence="2 6" id="KW-0812">Transmembrane</keyword>
<protein>
    <submittedName>
        <fullName evidence="8">RDD family protein</fullName>
    </submittedName>
</protein>
<feature type="region of interest" description="Disordered" evidence="5">
    <location>
        <begin position="1"/>
        <end position="20"/>
    </location>
</feature>
<evidence type="ECO:0000313" key="8">
    <source>
        <dbReference type="EMBL" id="GIG90196.1"/>
    </source>
</evidence>
<dbReference type="InterPro" id="IPR010432">
    <property type="entry name" value="RDD"/>
</dbReference>
<evidence type="ECO:0000256" key="2">
    <source>
        <dbReference type="ARBA" id="ARBA00022692"/>
    </source>
</evidence>
<comment type="subcellular location">
    <subcellularLocation>
        <location evidence="1">Membrane</location>
        <topology evidence="1">Multi-pass membrane protein</topology>
    </subcellularLocation>
</comment>
<reference evidence="8 9" key="1">
    <citation type="submission" date="2021-01" db="EMBL/GenBank/DDBJ databases">
        <title>Whole genome shotgun sequence of Plantactinospora endophytica NBRC 110450.</title>
        <authorList>
            <person name="Komaki H."/>
            <person name="Tamura T."/>
        </authorList>
    </citation>
    <scope>NUCLEOTIDE SEQUENCE [LARGE SCALE GENOMIC DNA]</scope>
    <source>
        <strain evidence="8 9">NBRC 110450</strain>
    </source>
</reference>
<organism evidence="8 9">
    <name type="scientific">Plantactinospora endophytica</name>
    <dbReference type="NCBI Taxonomy" id="673535"/>
    <lineage>
        <taxon>Bacteria</taxon>
        <taxon>Bacillati</taxon>
        <taxon>Actinomycetota</taxon>
        <taxon>Actinomycetes</taxon>
        <taxon>Micromonosporales</taxon>
        <taxon>Micromonosporaceae</taxon>
        <taxon>Plantactinospora</taxon>
    </lineage>
</organism>
<proteinExistence type="predicted"/>
<feature type="transmembrane region" description="Helical" evidence="6">
    <location>
        <begin position="52"/>
        <end position="71"/>
    </location>
</feature>
<evidence type="ECO:0000256" key="3">
    <source>
        <dbReference type="ARBA" id="ARBA00022989"/>
    </source>
</evidence>
<dbReference type="EMBL" id="BONW01000025">
    <property type="protein sequence ID" value="GIG90196.1"/>
    <property type="molecule type" value="Genomic_DNA"/>
</dbReference>
<accession>A0ABQ4E7A2</accession>
<name>A0ABQ4E7A2_9ACTN</name>
<feature type="transmembrane region" description="Helical" evidence="6">
    <location>
        <begin position="92"/>
        <end position="112"/>
    </location>
</feature>
<evidence type="ECO:0000256" key="6">
    <source>
        <dbReference type="SAM" id="Phobius"/>
    </source>
</evidence>
<dbReference type="Proteomes" id="UP000646749">
    <property type="component" value="Unassembled WGS sequence"/>
</dbReference>
<keyword evidence="9" id="KW-1185">Reference proteome</keyword>
<keyword evidence="4 6" id="KW-0472">Membrane</keyword>
<dbReference type="Pfam" id="PF06271">
    <property type="entry name" value="RDD"/>
    <property type="match status" value="1"/>
</dbReference>
<evidence type="ECO:0000256" key="4">
    <source>
        <dbReference type="ARBA" id="ARBA00023136"/>
    </source>
</evidence>
<gene>
    <name evidence="8" type="ORF">Pen02_51320</name>
</gene>
<evidence type="ECO:0000313" key="9">
    <source>
        <dbReference type="Proteomes" id="UP000646749"/>
    </source>
</evidence>
<sequence>MAGQQNGTAPPAPAADPTSPSPSLARRFVALSIDWVLCLLATNLYADPIADSWAPVLTLVVVYGFFIGLFAQTPGMWVCRLRCVAYADGGRIGVLRALLRGALLGLVIPALIMDNRSRGLHDRAAGSIMVSVPSTR</sequence>
<evidence type="ECO:0000259" key="7">
    <source>
        <dbReference type="Pfam" id="PF06271"/>
    </source>
</evidence>
<evidence type="ECO:0000256" key="5">
    <source>
        <dbReference type="SAM" id="MobiDB-lite"/>
    </source>
</evidence>
<keyword evidence="3 6" id="KW-1133">Transmembrane helix</keyword>
<feature type="domain" description="RDD" evidence="7">
    <location>
        <begin position="22"/>
        <end position="126"/>
    </location>
</feature>